<dbReference type="InterPro" id="IPR001647">
    <property type="entry name" value="HTH_TetR"/>
</dbReference>
<gene>
    <name evidence="6" type="ORF">ACFQ4H_29480</name>
</gene>
<name>A0ABW3YLW7_9ACTN</name>
<keyword evidence="2 4" id="KW-0238">DNA-binding</keyword>
<dbReference type="PANTHER" id="PTHR30055:SF238">
    <property type="entry name" value="MYCOFACTOCIN BIOSYNTHESIS TRANSCRIPTIONAL REGULATOR MFTR-RELATED"/>
    <property type="match status" value="1"/>
</dbReference>
<dbReference type="Gene3D" id="1.10.357.10">
    <property type="entry name" value="Tetracycline Repressor, domain 2"/>
    <property type="match status" value="1"/>
</dbReference>
<keyword evidence="3" id="KW-0804">Transcription</keyword>
<dbReference type="InterPro" id="IPR009057">
    <property type="entry name" value="Homeodomain-like_sf"/>
</dbReference>
<dbReference type="PROSITE" id="PS50977">
    <property type="entry name" value="HTH_TETR_2"/>
    <property type="match status" value="1"/>
</dbReference>
<evidence type="ECO:0000256" key="3">
    <source>
        <dbReference type="ARBA" id="ARBA00023163"/>
    </source>
</evidence>
<evidence type="ECO:0000256" key="1">
    <source>
        <dbReference type="ARBA" id="ARBA00023015"/>
    </source>
</evidence>
<comment type="caution">
    <text evidence="6">The sequence shown here is derived from an EMBL/GenBank/DDBJ whole genome shotgun (WGS) entry which is preliminary data.</text>
</comment>
<dbReference type="Pfam" id="PF17754">
    <property type="entry name" value="TetR_C_14"/>
    <property type="match status" value="1"/>
</dbReference>
<organism evidence="6 7">
    <name type="scientific">Micromonospora sonneratiae</name>
    <dbReference type="NCBI Taxonomy" id="1184706"/>
    <lineage>
        <taxon>Bacteria</taxon>
        <taxon>Bacillati</taxon>
        <taxon>Actinomycetota</taxon>
        <taxon>Actinomycetes</taxon>
        <taxon>Micromonosporales</taxon>
        <taxon>Micromonosporaceae</taxon>
        <taxon>Micromonospora</taxon>
    </lineage>
</organism>
<keyword evidence="7" id="KW-1185">Reference proteome</keyword>
<protein>
    <submittedName>
        <fullName evidence="6">TetR/AcrR family transcriptional regulator</fullName>
    </submittedName>
</protein>
<dbReference type="EMBL" id="JBHTMP010000071">
    <property type="protein sequence ID" value="MFD1325225.1"/>
    <property type="molecule type" value="Genomic_DNA"/>
</dbReference>
<reference evidence="7" key="1">
    <citation type="journal article" date="2019" name="Int. J. Syst. Evol. Microbiol.">
        <title>The Global Catalogue of Microorganisms (GCM) 10K type strain sequencing project: providing services to taxonomists for standard genome sequencing and annotation.</title>
        <authorList>
            <consortium name="The Broad Institute Genomics Platform"/>
            <consortium name="The Broad Institute Genome Sequencing Center for Infectious Disease"/>
            <person name="Wu L."/>
            <person name="Ma J."/>
        </authorList>
    </citation>
    <scope>NUCLEOTIDE SEQUENCE [LARGE SCALE GENOMIC DNA]</scope>
    <source>
        <strain evidence="7">JCM 31037</strain>
    </source>
</reference>
<feature type="domain" description="HTH tetR-type" evidence="5">
    <location>
        <begin position="25"/>
        <end position="88"/>
    </location>
</feature>
<proteinExistence type="predicted"/>
<dbReference type="InterPro" id="IPR050109">
    <property type="entry name" value="HTH-type_TetR-like_transc_reg"/>
</dbReference>
<keyword evidence="1" id="KW-0805">Transcription regulation</keyword>
<dbReference type="InterPro" id="IPR041347">
    <property type="entry name" value="MftR_C"/>
</dbReference>
<dbReference type="PANTHER" id="PTHR30055">
    <property type="entry name" value="HTH-TYPE TRANSCRIPTIONAL REGULATOR RUTR"/>
    <property type="match status" value="1"/>
</dbReference>
<feature type="DNA-binding region" description="H-T-H motif" evidence="4">
    <location>
        <begin position="51"/>
        <end position="70"/>
    </location>
</feature>
<evidence type="ECO:0000313" key="6">
    <source>
        <dbReference type="EMBL" id="MFD1325225.1"/>
    </source>
</evidence>
<dbReference type="Proteomes" id="UP001597260">
    <property type="component" value="Unassembled WGS sequence"/>
</dbReference>
<dbReference type="Gene3D" id="1.10.10.60">
    <property type="entry name" value="Homeodomain-like"/>
    <property type="match status" value="1"/>
</dbReference>
<evidence type="ECO:0000259" key="5">
    <source>
        <dbReference type="PROSITE" id="PS50977"/>
    </source>
</evidence>
<sequence length="212" mass="22810">MAGQMPPPEPVMDNEPHDLRARNKQATREAISTAALRLALEQGPQGLKLVRVTDIASAAGVAPRTYNNYFSSREEAICAFQADQARRLGRALRSRPADEPLAQAITAATIDVFTNPEPDRAGLAMIMSTPELQGEALKAFTMAEEPLAVAITERVGDDPQSDLSAHVLAAAVAGAVRVAGRHWLSTTNPPSFADVLRDALRRILPTRPADDR</sequence>
<accession>A0ABW3YLW7</accession>
<dbReference type="SUPFAM" id="SSF46689">
    <property type="entry name" value="Homeodomain-like"/>
    <property type="match status" value="1"/>
</dbReference>
<dbReference type="RefSeq" id="WP_377577197.1">
    <property type="nucleotide sequence ID" value="NZ_JBHTMP010000071.1"/>
</dbReference>
<evidence type="ECO:0000313" key="7">
    <source>
        <dbReference type="Proteomes" id="UP001597260"/>
    </source>
</evidence>
<evidence type="ECO:0000256" key="2">
    <source>
        <dbReference type="ARBA" id="ARBA00023125"/>
    </source>
</evidence>
<evidence type="ECO:0000256" key="4">
    <source>
        <dbReference type="PROSITE-ProRule" id="PRU00335"/>
    </source>
</evidence>